<feature type="region of interest" description="Disordered" evidence="1">
    <location>
        <begin position="468"/>
        <end position="489"/>
    </location>
</feature>
<feature type="compositionally biased region" description="Basic and acidic residues" evidence="1">
    <location>
        <begin position="468"/>
        <end position="479"/>
    </location>
</feature>
<evidence type="ECO:0008006" key="4">
    <source>
        <dbReference type="Google" id="ProtNLM"/>
    </source>
</evidence>
<dbReference type="AlphaFoldDB" id="A0AAE0HZ51"/>
<dbReference type="EMBL" id="JAUEDM010000006">
    <property type="protein sequence ID" value="KAK3315491.1"/>
    <property type="molecule type" value="Genomic_DNA"/>
</dbReference>
<keyword evidence="3" id="KW-1185">Reference proteome</keyword>
<evidence type="ECO:0000256" key="1">
    <source>
        <dbReference type="SAM" id="MobiDB-lite"/>
    </source>
</evidence>
<organism evidence="2 3">
    <name type="scientific">Apodospora peruviana</name>
    <dbReference type="NCBI Taxonomy" id="516989"/>
    <lineage>
        <taxon>Eukaryota</taxon>
        <taxon>Fungi</taxon>
        <taxon>Dikarya</taxon>
        <taxon>Ascomycota</taxon>
        <taxon>Pezizomycotina</taxon>
        <taxon>Sordariomycetes</taxon>
        <taxon>Sordariomycetidae</taxon>
        <taxon>Sordariales</taxon>
        <taxon>Lasiosphaeriaceae</taxon>
        <taxon>Apodospora</taxon>
    </lineage>
</organism>
<protein>
    <recommendedName>
        <fullName evidence="4">MEI5 protein</fullName>
    </recommendedName>
</protein>
<name>A0AAE0HZ51_9PEZI</name>
<proteinExistence type="predicted"/>
<feature type="region of interest" description="Disordered" evidence="1">
    <location>
        <begin position="347"/>
        <end position="393"/>
    </location>
</feature>
<feature type="compositionally biased region" description="Polar residues" evidence="1">
    <location>
        <begin position="347"/>
        <end position="356"/>
    </location>
</feature>
<evidence type="ECO:0000313" key="3">
    <source>
        <dbReference type="Proteomes" id="UP001283341"/>
    </source>
</evidence>
<accession>A0AAE0HZ51</accession>
<gene>
    <name evidence="2" type="ORF">B0H66DRAFT_594047</name>
</gene>
<sequence length="489" mass="54782">MSSQVDHASVVTELFANISNHDSFKYIKTVLDDNTKLKEEIGKVHVANDVNHGRISRLMTDLETLRTQSQDKDDKLSAQANERAELLEQLRVQDTKLKESARHLSKVRTTLEKDLHLAIKQQAEQANEIQRLGNFAVKIIPINIDDISARLSTLFTSALILAESYFAIDFPLAMLSSDTQIWDPLKIRTTKLAKPSGAFPLLLKNSWIAKRMRVAAFLLTLASELDQHIFQPSYLLEHGHELSSFLSDLAEADSERESYLRSVLLASLSAERQTKMVTRRVNLVVQNVIDCVGNLFPRTKQTEFRTELSKFVETACQLWGHIQQLQDRVEASFDVWHEEARWRVLPESSTSMSTANAGDESPPKMNGIGGKSNGESSKPAQSGVQRSTTDKGGDISDFRDIAAVVWPFFFVDDLEEVISPGYVLCEAEVKATREEEKEQMVAGARRAARQRERKFRAMPTVAVAADRENHGEVQGEKVFQKGGGGQRSG</sequence>
<reference evidence="2" key="2">
    <citation type="submission" date="2023-06" db="EMBL/GenBank/DDBJ databases">
        <authorList>
            <consortium name="Lawrence Berkeley National Laboratory"/>
            <person name="Haridas S."/>
            <person name="Hensen N."/>
            <person name="Bonometti L."/>
            <person name="Westerberg I."/>
            <person name="Brannstrom I.O."/>
            <person name="Guillou S."/>
            <person name="Cros-Aarteil S."/>
            <person name="Calhoun S."/>
            <person name="Kuo A."/>
            <person name="Mondo S."/>
            <person name="Pangilinan J."/>
            <person name="Riley R."/>
            <person name="Labutti K."/>
            <person name="Andreopoulos B."/>
            <person name="Lipzen A."/>
            <person name="Chen C."/>
            <person name="Yanf M."/>
            <person name="Daum C."/>
            <person name="Ng V."/>
            <person name="Clum A."/>
            <person name="Steindorff A."/>
            <person name="Ohm R."/>
            <person name="Martin F."/>
            <person name="Silar P."/>
            <person name="Natvig D."/>
            <person name="Lalanne C."/>
            <person name="Gautier V."/>
            <person name="Ament-Velasquez S.L."/>
            <person name="Kruys A."/>
            <person name="Hutchinson M.I."/>
            <person name="Powell A.J."/>
            <person name="Barry K."/>
            <person name="Miller A.N."/>
            <person name="Grigoriev I.V."/>
            <person name="Debuchy R."/>
            <person name="Gladieux P."/>
            <person name="Thoren M.H."/>
            <person name="Johannesson H."/>
        </authorList>
    </citation>
    <scope>NUCLEOTIDE SEQUENCE</scope>
    <source>
        <strain evidence="2">CBS 118394</strain>
    </source>
</reference>
<comment type="caution">
    <text evidence="2">The sequence shown here is derived from an EMBL/GenBank/DDBJ whole genome shotgun (WGS) entry which is preliminary data.</text>
</comment>
<feature type="compositionally biased region" description="Polar residues" evidence="1">
    <location>
        <begin position="373"/>
        <end position="387"/>
    </location>
</feature>
<reference evidence="2" key="1">
    <citation type="journal article" date="2023" name="Mol. Phylogenet. Evol.">
        <title>Genome-scale phylogeny and comparative genomics of the fungal order Sordariales.</title>
        <authorList>
            <person name="Hensen N."/>
            <person name="Bonometti L."/>
            <person name="Westerberg I."/>
            <person name="Brannstrom I.O."/>
            <person name="Guillou S."/>
            <person name="Cros-Aarteil S."/>
            <person name="Calhoun S."/>
            <person name="Haridas S."/>
            <person name="Kuo A."/>
            <person name="Mondo S."/>
            <person name="Pangilinan J."/>
            <person name="Riley R."/>
            <person name="LaButti K."/>
            <person name="Andreopoulos B."/>
            <person name="Lipzen A."/>
            <person name="Chen C."/>
            <person name="Yan M."/>
            <person name="Daum C."/>
            <person name="Ng V."/>
            <person name="Clum A."/>
            <person name="Steindorff A."/>
            <person name="Ohm R.A."/>
            <person name="Martin F."/>
            <person name="Silar P."/>
            <person name="Natvig D.O."/>
            <person name="Lalanne C."/>
            <person name="Gautier V."/>
            <person name="Ament-Velasquez S.L."/>
            <person name="Kruys A."/>
            <person name="Hutchinson M.I."/>
            <person name="Powell A.J."/>
            <person name="Barry K."/>
            <person name="Miller A.N."/>
            <person name="Grigoriev I.V."/>
            <person name="Debuchy R."/>
            <person name="Gladieux P."/>
            <person name="Hiltunen Thoren M."/>
            <person name="Johannesson H."/>
        </authorList>
    </citation>
    <scope>NUCLEOTIDE SEQUENCE</scope>
    <source>
        <strain evidence="2">CBS 118394</strain>
    </source>
</reference>
<evidence type="ECO:0000313" key="2">
    <source>
        <dbReference type="EMBL" id="KAK3315491.1"/>
    </source>
</evidence>
<dbReference type="Proteomes" id="UP001283341">
    <property type="component" value="Unassembled WGS sequence"/>
</dbReference>